<evidence type="ECO:0000256" key="3">
    <source>
        <dbReference type="SAM" id="MobiDB-lite"/>
    </source>
</evidence>
<dbReference type="InterPro" id="IPR019734">
    <property type="entry name" value="TPR_rpt"/>
</dbReference>
<proteinExistence type="inferred from homology"/>
<dbReference type="PROSITE" id="PS50290">
    <property type="entry name" value="PI3_4_KINASE_3"/>
    <property type="match status" value="1"/>
</dbReference>
<feature type="domain" description="FAT" evidence="5">
    <location>
        <begin position="2373"/>
        <end position="2930"/>
    </location>
</feature>
<dbReference type="InterPro" id="IPR011009">
    <property type="entry name" value="Kinase-like_dom_sf"/>
</dbReference>
<evidence type="ECO:0000259" key="4">
    <source>
        <dbReference type="PROSITE" id="PS50290"/>
    </source>
</evidence>
<dbReference type="InterPro" id="IPR016024">
    <property type="entry name" value="ARM-type_fold"/>
</dbReference>
<protein>
    <submittedName>
        <fullName evidence="6">Transcription-associated protein</fullName>
    </submittedName>
</protein>
<gene>
    <name evidence="6" type="ORF">SCP_0206720</name>
</gene>
<feature type="compositionally biased region" description="Polar residues" evidence="3">
    <location>
        <begin position="2948"/>
        <end position="2961"/>
    </location>
</feature>
<dbReference type="GeneID" id="38776389"/>
<dbReference type="Pfam" id="PF02259">
    <property type="entry name" value="FAT"/>
    <property type="match status" value="1"/>
</dbReference>
<dbReference type="PANTHER" id="PTHR11139">
    <property type="entry name" value="ATAXIA TELANGIECTASIA MUTATED ATM -RELATED"/>
    <property type="match status" value="1"/>
</dbReference>
<dbReference type="InterPro" id="IPR046805">
    <property type="entry name" value="Tra1_ring"/>
</dbReference>
<reference evidence="6 7" key="1">
    <citation type="journal article" date="2018" name="Sci. Rep.">
        <title>Genome sequence of the cauliflower mushroom Sparassis crispa (Hanabiratake) and its association with beneficial usage.</title>
        <authorList>
            <person name="Kiyama R."/>
            <person name="Furutani Y."/>
            <person name="Kawaguchi K."/>
            <person name="Nakanishi T."/>
        </authorList>
    </citation>
    <scope>NUCLEOTIDE SEQUENCE [LARGE SCALE GENOMIC DNA]</scope>
</reference>
<dbReference type="GO" id="GO:0004672">
    <property type="term" value="F:protein kinase activity"/>
    <property type="evidence" value="ECO:0007669"/>
    <property type="project" value="UniProtKB-ARBA"/>
</dbReference>
<dbReference type="EMBL" id="BFAD01000002">
    <property type="protein sequence ID" value="GBE79472.1"/>
    <property type="molecule type" value="Genomic_DNA"/>
</dbReference>
<evidence type="ECO:0000256" key="2">
    <source>
        <dbReference type="PROSITE-ProRule" id="PRU00339"/>
    </source>
</evidence>
<dbReference type="GO" id="GO:0000124">
    <property type="term" value="C:SAGA complex"/>
    <property type="evidence" value="ECO:0007669"/>
    <property type="project" value="TreeGrafter"/>
</dbReference>
<dbReference type="InterPro" id="IPR011990">
    <property type="entry name" value="TPR-like_helical_dom_sf"/>
</dbReference>
<dbReference type="Pfam" id="PF20175">
    <property type="entry name" value="Tra1_central"/>
    <property type="match status" value="1"/>
</dbReference>
<dbReference type="Proteomes" id="UP000287166">
    <property type="component" value="Unassembled WGS sequence"/>
</dbReference>
<evidence type="ECO:0000313" key="6">
    <source>
        <dbReference type="EMBL" id="GBE79472.1"/>
    </source>
</evidence>
<evidence type="ECO:0000259" key="5">
    <source>
        <dbReference type="PROSITE" id="PS51189"/>
    </source>
</evidence>
<feature type="region of interest" description="Disordered" evidence="3">
    <location>
        <begin position="2944"/>
        <end position="3040"/>
    </location>
</feature>
<dbReference type="SUPFAM" id="SSF48371">
    <property type="entry name" value="ARM repeat"/>
    <property type="match status" value="3"/>
</dbReference>
<dbReference type="GO" id="GO:0035267">
    <property type="term" value="C:NuA4 histone acetyltransferase complex"/>
    <property type="evidence" value="ECO:0007669"/>
    <property type="project" value="TreeGrafter"/>
</dbReference>
<evidence type="ECO:0000313" key="7">
    <source>
        <dbReference type="Proteomes" id="UP000287166"/>
    </source>
</evidence>
<feature type="domain" description="PI3K/PI4K catalytic" evidence="4">
    <location>
        <begin position="3214"/>
        <end position="3544"/>
    </location>
</feature>
<feature type="compositionally biased region" description="Polar residues" evidence="3">
    <location>
        <begin position="3003"/>
        <end position="3014"/>
    </location>
</feature>
<comment type="caution">
    <text evidence="6">The sequence shown here is derived from an EMBL/GenBank/DDBJ whole genome shotgun (WGS) entry which is preliminary data.</text>
</comment>
<comment type="similarity">
    <text evidence="1">Belongs to the PI3/PI4-kinase family. TRA1 subfamily.</text>
</comment>
<dbReference type="OrthoDB" id="5570127at2759"/>
<dbReference type="InParanoid" id="A0A401GBD7"/>
<keyword evidence="2" id="KW-0802">TPR repeat</keyword>
<evidence type="ECO:0000256" key="1">
    <source>
        <dbReference type="ARBA" id="ARBA00007234"/>
    </source>
</evidence>
<dbReference type="SUPFAM" id="SSF56112">
    <property type="entry name" value="Protein kinase-like (PK-like)"/>
    <property type="match status" value="1"/>
</dbReference>
<dbReference type="GO" id="GO:0005634">
    <property type="term" value="C:nucleus"/>
    <property type="evidence" value="ECO:0007669"/>
    <property type="project" value="TreeGrafter"/>
</dbReference>
<dbReference type="Pfam" id="PF00454">
    <property type="entry name" value="PI3_PI4_kinase"/>
    <property type="match status" value="1"/>
</dbReference>
<keyword evidence="7" id="KW-1185">Reference proteome</keyword>
<dbReference type="InterPro" id="IPR014009">
    <property type="entry name" value="PIK_FAT"/>
</dbReference>
<dbReference type="STRING" id="139825.A0A401GBD7"/>
<feature type="repeat" description="TPR" evidence="2">
    <location>
        <begin position="2773"/>
        <end position="2806"/>
    </location>
</feature>
<dbReference type="PROSITE" id="PS51189">
    <property type="entry name" value="FAT"/>
    <property type="match status" value="1"/>
</dbReference>
<dbReference type="GO" id="GO:0006355">
    <property type="term" value="P:regulation of DNA-templated transcription"/>
    <property type="evidence" value="ECO:0007669"/>
    <property type="project" value="TreeGrafter"/>
</dbReference>
<dbReference type="RefSeq" id="XP_027610385.1">
    <property type="nucleotide sequence ID" value="XM_027754584.1"/>
</dbReference>
<dbReference type="CDD" id="cd05163">
    <property type="entry name" value="PIKK_TRRAP"/>
    <property type="match status" value="1"/>
</dbReference>
<dbReference type="Pfam" id="PF20206">
    <property type="entry name" value="Tra1_ring"/>
    <property type="match status" value="1"/>
</dbReference>
<name>A0A401GBD7_9APHY</name>
<dbReference type="PANTHER" id="PTHR11139:SF1">
    <property type="entry name" value="TRANSFORMATION_TRANSCRIPTION DOMAIN-ASSOCIATED PROTEIN"/>
    <property type="match status" value="1"/>
</dbReference>
<sequence length="3584" mass="407013">MESTPPLTTAADLDMRAARVADPSIDLKTKLTVACELREMIDTVRDAESSRVLPHMIPVLLQLLKTGEASFQKDALEYQFRRCLLDTLHRIPSTEVIRPQALLIFQGMLYILRHDNEENGITCCKTIMDLVRSFRALNEELLSEFLAIFQEILQNMKGLVDETLSEDSPLMDSNLVLPATRSFKVLAEIAMVIVTFLQVHRPLVLPKLQATLPMCFNFVAIESSAQKRAREDFEAMGNFWTGMAPTIKNSVTYTDYISAEIKVISYSAYVLRALGEQYQSEGEMSEGEILILAALRVLQDCPAMALTARKDLMVVFRHLMLTPSRRALVSQIDKLFDERVLLGTGVGSRETIRSTAFACFADLLHHLRGDLTPAQLTRICTVYIRHLQDPFLTNHLHILSAKMIFNLVEVIVTKDSRQGAGRILTTLLEASVDKIESLADVRVELTDKIEKAKKGESDLVDFTFIEKARPVSAAIYAIEKPEDVIHEYRVVFRTMLHMLRHTFTGLKKCDAPVPDGEIVSRLFVGSIRCLAFYDGEPLRDANEIQEWLGAVLVEANLHVLQEVWTQKIEFFFESVKKRPMLMHLAQVLFTREVLSPTLVAIVLKFLLDRLPLLGEYDAHTAAIAIKMFKMAFGAVTLFPSLNEPILASHLGKLIMDCFPLAAKATNPVNYFHLLRGLFRAIGGGGGRFELLYKEVLPLLPEMLQCLHRQLLASHGASRDLVVELCLTVPLRLTHLLPYLNYLMQPLVLALRGNPELVSQGLRTLELCIDNLTPDFLDPTLNAVLRELMEALHSHLKPVPANHHHAHTTIRILGKLGGRNRRLLDKEPALQWHHFSDPTRARFSFGGMAGSIELGPMSVLAVSALTPGNTLSPYRNHAYGYVEACLTLLLHEGIRGRDKETVFIRCLEGLFDAIHLPELQDKAENNIRELSHFVFNADIRTTTPKERRYPSLLLACYLNALPHGLARENPDEALKAQQLVSTLIHDLVAMANSQGISSQDVIPTLYHIASRFSSLCLEDSWVHRSAGCGGIRIMTHMPDLGMKWIKDRELDLIRTLLHVLKDMPYDLPRDVDEVVDVLIRVLRVGGDDLRVLEGEEGAPGRNKLAALTSLFFGELSTSNAIVRRTAQQCIDLLAELSGRTPAELLLPHRDRMLTAIYTKPLRALPFPIQIGMIEAVRYCISLDPPLPELNDELLRLLHETLALADADDMALLGRGNPRQGSLEIIKLRVACIKLLTASMPLTDFFSKQHQTRQRVTSVYFKSLYSPVPEVKDVAHEGLRMVLTHQSRLPKELLQTGLRPILMNLADPKRLSIPGLEGLARLLELLTNYFKVEIGYKLLDHFRIVADPQMLQASSRQPLLENEGITKLVRLANIFHLLPSAANVFLENLVNAIVQTEAAMHFSGQSPFSEPLAKYLDRYPVEAVDFFMRNLQLPRHVRTLRSILQAKLASNLLRELTLRTSTIVASCFESRNPSLILPGLLLCSDLADLVPDWLVTNCHAVDAILALWKVEPTPLDQSTEYLGDVDQRYTLMLSIFQRALRSTARIDLLFDMIAVFSREHALDMIHMSQFFYSHVAFSSSLTFRRNVLWRFFVWFDDQSVPWSHKTHLLQYVVTPTLLVHSVQTPSKLGLLDNDMVQRIHSRIWKPLIDDVTFSGADDTFKIELLHLTTVMVHRYPDFLQEVKKDIIKCAWHYITSEDPLVKQTAYLLAARFFEAFDGPQKFLLRVWTGLLRPPHNEGKTLVRQALDILASVLPRAQTNEVGYPQWAKTTRRLLAEEGSGASQIGLIYQLIVRQASLFYPVRALFIPHIVNYLTKLGLSNTSTLDSRLLSIDILQVIFDWELQATSSKAMEDTAGDGDTTATAWVTPLAFRETMVSYLVRLATGPQDMQARNNVVSRALALLRLVVGPTGWSDVTVKLHYFSRALEQNDLNGEVALNQAIFAAKVLQVVSSEKDNTWYSENAEILTKLVRKGMTSEDHSLQDSLHLVFDHLIRIFPLPKEEDDHQTDVSDFHSFIYTVIGDNLRNAENLRGNAVSILRGVLLMLKSVVQVTPERIEPFSGPLMKLLYKLTKDHVASAPSTNGFDLNVRLLEAILHICRNAVVYLGDQRKHLLNQMVFLVEKSKSGGLCAFMLDIAREWAMNKRDPYPTMKEKASLLQKMAAFEMRGERGEALFNAYLELIYDIYTDSGLRRSDLTTRLEQPFLLGCRAPDVNIRERFIDLLDMSVPRSLFNRLTYVIGVQSWEALADHNWIFLALHLLLGTVDTDISIILDRKGSLDAATLTPPFTLGRASSLIRPMQRLAFLDPQAAHETWVSVFPAAWACLSRREQVDLTHHMITLLSKEYHVKQSELRPNVIQTLLTGIHACSPPMTLPPHLVKYLAKTFGAWHVAAEFLESSLTRVREDESVVRDTVYDSLAEIYAELAEDDIFYGLWRRHALFKETEVAITFEQCGMWEQAANMYEIAQNKTRTGNLPYSEIEFCLWEDHWMLAAEKLQQWDTLYEVARGENNHELMLESAWRIKDWAENRDTLEGQISMLPDVATPRRRVFEAFVSLLKSPGALDRNQDFTKLLEDAMQLSLRKWISLPPQLSAAHIPLLQHFQQFVELQEAVQIFGSLSTTNAQNLEKKSSDLKMVLQAWRERLPNICDDISIWSDLVAWRQNVFNAINKAYIPLITSSNQTGGTAAGSTNTFGYRGYHETAWIINRFAHVARKHELLDVCFNSLNRIYTLPNIEISEAFLKLREQARCHYQKPGDLQAGLEVINNTNLMYFSTTQKAEFYTLKGMFHAKFGRNEEANQAFGQAVQLDMLQAKAWAAWGKFNDRMFKDLPSDMSYAANAVSCYLQAAGQYKSRKSRPLLARVLWLLSVDDGTLTISRAFDTYKGDAAFWYWITLIPQLCLSISHREIKQARYILLNLAKLYPQALFFHLRTTREDMAFVKRQAAAAAQRSANVDHSQVPTSTSVSLDSHKRAQSDQAMQDSAMDGGSDVVKPFMAGDDASQLHASPGTLRNPSETSQNVARPIDSRRVVSSEARSTADPTFPHPGRASWECVEEVVQILKTAFPLLILSLETLVEHIIMRFKGTQEEEIYRLVSMLLQDALQQYMFRASREDDNGQLPEQIIKYLPRYAGSLSGSPRRDYEEDFLKNKMSLYDYIRKLQQWRDRYERYLNSRPREQSLDLLSHYLTEFQYSKFDEIEVPGQYTEDKDNNQNFVRIQKFGPKFENCHTHGYYWRRITIHGNDHSKTSFAIQLPSGRHCRREERVMQLFRTFNAVLYRKKEGRKRNLQFHLPAAVSCGPNVRLMQNDASYITLADIYDQHCEDSGIAPEDPSLVVGERMKVTLREYKQRHGKLPSQSEYHTLKMGLLDEVTKKVAPEDILTRYMIRTMDGPGELWRMRKQFTLQLCATSFMTYVLCLTSRTPTRFHLSRTTGQMAMSELLPGITSHGPFFASGETVPFRYTPNMQHFIKPILGDGVLASGIMAIGRCLTEPEYDLEQQLYLFTRDEVMTWMHSHGKPWTTDLSFRDNVTSNIGVVVKRAEAMACRAERDEGVPTGPSASMHTVLQTVMKMIADATNPAKLAVMQDNYVPWF</sequence>
<dbReference type="InterPro" id="IPR050517">
    <property type="entry name" value="DDR_Repair_Kinase"/>
</dbReference>
<dbReference type="FunCoup" id="A0A401GBD7">
    <property type="interactions" value="681"/>
</dbReference>
<dbReference type="SUPFAM" id="SSF48452">
    <property type="entry name" value="TPR-like"/>
    <property type="match status" value="1"/>
</dbReference>
<organism evidence="6 7">
    <name type="scientific">Sparassis crispa</name>
    <dbReference type="NCBI Taxonomy" id="139825"/>
    <lineage>
        <taxon>Eukaryota</taxon>
        <taxon>Fungi</taxon>
        <taxon>Dikarya</taxon>
        <taxon>Basidiomycota</taxon>
        <taxon>Agaricomycotina</taxon>
        <taxon>Agaricomycetes</taxon>
        <taxon>Polyporales</taxon>
        <taxon>Sparassidaceae</taxon>
        <taxon>Sparassis</taxon>
    </lineage>
</organism>
<dbReference type="PROSITE" id="PS50005">
    <property type="entry name" value="TPR"/>
    <property type="match status" value="1"/>
</dbReference>
<dbReference type="InterPro" id="IPR003151">
    <property type="entry name" value="PIK-rel_kinase_FAT"/>
</dbReference>
<dbReference type="GO" id="GO:0006281">
    <property type="term" value="P:DNA repair"/>
    <property type="evidence" value="ECO:0007669"/>
    <property type="project" value="TreeGrafter"/>
</dbReference>
<dbReference type="InterPro" id="IPR000403">
    <property type="entry name" value="PI3/4_kinase_cat_dom"/>
</dbReference>
<dbReference type="InterPro" id="IPR046807">
    <property type="entry name" value="Tra1_central"/>
</dbReference>
<accession>A0A401GBD7</accession>
<dbReference type="SMART" id="SM00146">
    <property type="entry name" value="PI3Kc"/>
    <property type="match status" value="1"/>
</dbReference>